<dbReference type="STRING" id="930992.A0A0C9Z2V1"/>
<proteinExistence type="predicted"/>
<feature type="compositionally biased region" description="Basic residues" evidence="1">
    <location>
        <begin position="99"/>
        <end position="108"/>
    </location>
</feature>
<dbReference type="InParanoid" id="A0A0C9Z2V1"/>
<dbReference type="AlphaFoldDB" id="A0A0C9Z2V1"/>
<gene>
    <name evidence="2" type="ORF">CY34DRAFT_102768</name>
</gene>
<name>A0A0C9Z2V1_9AGAM</name>
<feature type="non-terminal residue" evidence="2">
    <location>
        <position position="1"/>
    </location>
</feature>
<organism evidence="2 3">
    <name type="scientific">Suillus luteus UH-Slu-Lm8-n1</name>
    <dbReference type="NCBI Taxonomy" id="930992"/>
    <lineage>
        <taxon>Eukaryota</taxon>
        <taxon>Fungi</taxon>
        <taxon>Dikarya</taxon>
        <taxon>Basidiomycota</taxon>
        <taxon>Agaricomycotina</taxon>
        <taxon>Agaricomycetes</taxon>
        <taxon>Agaricomycetidae</taxon>
        <taxon>Boletales</taxon>
        <taxon>Suillineae</taxon>
        <taxon>Suillaceae</taxon>
        <taxon>Suillus</taxon>
    </lineage>
</organism>
<sequence length="108" mass="12141">NLQHRCQVHNCKDFASDIEFVYEERTKTSKAKTVIRHVGDPDDLILNTARMHDAKHMQGLRVPVQPLDMNLAILEGAAREIRMCSDTTSGASMTSTAAHRPRRRGTRG</sequence>
<protein>
    <submittedName>
        <fullName evidence="2">Uncharacterized protein</fullName>
    </submittedName>
</protein>
<feature type="region of interest" description="Disordered" evidence="1">
    <location>
        <begin position="85"/>
        <end position="108"/>
    </location>
</feature>
<evidence type="ECO:0000256" key="1">
    <source>
        <dbReference type="SAM" id="MobiDB-lite"/>
    </source>
</evidence>
<dbReference type="OrthoDB" id="2676663at2759"/>
<feature type="compositionally biased region" description="Low complexity" evidence="1">
    <location>
        <begin position="85"/>
        <end position="98"/>
    </location>
</feature>
<dbReference type="EMBL" id="KN836653">
    <property type="protein sequence ID" value="KIK31785.1"/>
    <property type="molecule type" value="Genomic_DNA"/>
</dbReference>
<keyword evidence="3" id="KW-1185">Reference proteome</keyword>
<evidence type="ECO:0000313" key="2">
    <source>
        <dbReference type="EMBL" id="KIK31785.1"/>
    </source>
</evidence>
<reference evidence="2 3" key="1">
    <citation type="submission" date="2014-04" db="EMBL/GenBank/DDBJ databases">
        <authorList>
            <consortium name="DOE Joint Genome Institute"/>
            <person name="Kuo A."/>
            <person name="Ruytinx J."/>
            <person name="Rineau F."/>
            <person name="Colpaert J."/>
            <person name="Kohler A."/>
            <person name="Nagy L.G."/>
            <person name="Floudas D."/>
            <person name="Copeland A."/>
            <person name="Barry K.W."/>
            <person name="Cichocki N."/>
            <person name="Veneault-Fourrey C."/>
            <person name="LaButti K."/>
            <person name="Lindquist E.A."/>
            <person name="Lipzen A."/>
            <person name="Lundell T."/>
            <person name="Morin E."/>
            <person name="Murat C."/>
            <person name="Sun H."/>
            <person name="Tunlid A."/>
            <person name="Henrissat B."/>
            <person name="Grigoriev I.V."/>
            <person name="Hibbett D.S."/>
            <person name="Martin F."/>
            <person name="Nordberg H.P."/>
            <person name="Cantor M.N."/>
            <person name="Hua S.X."/>
        </authorList>
    </citation>
    <scope>NUCLEOTIDE SEQUENCE [LARGE SCALE GENOMIC DNA]</scope>
    <source>
        <strain evidence="2 3">UH-Slu-Lm8-n1</strain>
    </source>
</reference>
<evidence type="ECO:0000313" key="3">
    <source>
        <dbReference type="Proteomes" id="UP000054485"/>
    </source>
</evidence>
<dbReference type="Proteomes" id="UP000054485">
    <property type="component" value="Unassembled WGS sequence"/>
</dbReference>
<reference evidence="3" key="2">
    <citation type="submission" date="2015-01" db="EMBL/GenBank/DDBJ databases">
        <title>Evolutionary Origins and Diversification of the Mycorrhizal Mutualists.</title>
        <authorList>
            <consortium name="DOE Joint Genome Institute"/>
            <consortium name="Mycorrhizal Genomics Consortium"/>
            <person name="Kohler A."/>
            <person name="Kuo A."/>
            <person name="Nagy L.G."/>
            <person name="Floudas D."/>
            <person name="Copeland A."/>
            <person name="Barry K.W."/>
            <person name="Cichocki N."/>
            <person name="Veneault-Fourrey C."/>
            <person name="LaButti K."/>
            <person name="Lindquist E.A."/>
            <person name="Lipzen A."/>
            <person name="Lundell T."/>
            <person name="Morin E."/>
            <person name="Murat C."/>
            <person name="Riley R."/>
            <person name="Ohm R."/>
            <person name="Sun H."/>
            <person name="Tunlid A."/>
            <person name="Henrissat B."/>
            <person name="Grigoriev I.V."/>
            <person name="Hibbett D.S."/>
            <person name="Martin F."/>
        </authorList>
    </citation>
    <scope>NUCLEOTIDE SEQUENCE [LARGE SCALE GENOMIC DNA]</scope>
    <source>
        <strain evidence="3">UH-Slu-Lm8-n1</strain>
    </source>
</reference>
<accession>A0A0C9Z2V1</accession>
<dbReference type="HOGENOM" id="CLU_157667_0_0_1"/>